<dbReference type="Pfam" id="PF20256">
    <property type="entry name" value="MoCoBD_2"/>
    <property type="match status" value="1"/>
</dbReference>
<evidence type="ECO:0000313" key="6">
    <source>
        <dbReference type="EMBL" id="MFC3229676.1"/>
    </source>
</evidence>
<dbReference type="PANTHER" id="PTHR11908">
    <property type="entry name" value="XANTHINE DEHYDROGENASE"/>
    <property type="match status" value="1"/>
</dbReference>
<dbReference type="Pfam" id="PF02738">
    <property type="entry name" value="MoCoBD_1"/>
    <property type="match status" value="1"/>
</dbReference>
<dbReference type="Gene3D" id="1.10.150.120">
    <property type="entry name" value="[2Fe-2S]-binding domain"/>
    <property type="match status" value="1"/>
</dbReference>
<comment type="caution">
    <text evidence="6">The sequence shown here is derived from an EMBL/GenBank/DDBJ whole genome shotgun (WGS) entry which is preliminary data.</text>
</comment>
<keyword evidence="4" id="KW-0408">Iron</keyword>
<evidence type="ECO:0000256" key="1">
    <source>
        <dbReference type="ARBA" id="ARBA00006849"/>
    </source>
</evidence>
<dbReference type="Pfam" id="PF00111">
    <property type="entry name" value="Fer2"/>
    <property type="match status" value="1"/>
</dbReference>
<protein>
    <submittedName>
        <fullName evidence="6">Molybdopterin-dependent oxidoreductase</fullName>
    </submittedName>
</protein>
<keyword evidence="7" id="KW-1185">Reference proteome</keyword>
<dbReference type="PANTHER" id="PTHR11908:SF157">
    <property type="entry name" value="XANTHINE DEHYDROGENASE SUBUNIT D-RELATED"/>
    <property type="match status" value="1"/>
</dbReference>
<dbReference type="SMART" id="SM01008">
    <property type="entry name" value="Ald_Xan_dh_C"/>
    <property type="match status" value="1"/>
</dbReference>
<dbReference type="InterPro" id="IPR000674">
    <property type="entry name" value="Ald_Oxase/Xan_DH_a/b"/>
</dbReference>
<dbReference type="SUPFAM" id="SSF56003">
    <property type="entry name" value="Molybdenum cofactor-binding domain"/>
    <property type="match status" value="1"/>
</dbReference>
<accession>A0ABV7L4S4</accession>
<keyword evidence="2" id="KW-0479">Metal-binding</keyword>
<comment type="similarity">
    <text evidence="1">Belongs to the xanthine dehydrogenase family.</text>
</comment>
<dbReference type="InterPro" id="IPR012675">
    <property type="entry name" value="Beta-grasp_dom_sf"/>
</dbReference>
<evidence type="ECO:0000256" key="4">
    <source>
        <dbReference type="ARBA" id="ARBA00023004"/>
    </source>
</evidence>
<dbReference type="InterPro" id="IPR046867">
    <property type="entry name" value="AldOxase/xan_DH_MoCoBD2"/>
</dbReference>
<evidence type="ECO:0000256" key="2">
    <source>
        <dbReference type="ARBA" id="ARBA00022723"/>
    </source>
</evidence>
<dbReference type="InterPro" id="IPR036884">
    <property type="entry name" value="2Fe-2S-bd_dom_sf"/>
</dbReference>
<evidence type="ECO:0000259" key="5">
    <source>
        <dbReference type="PROSITE" id="PS51085"/>
    </source>
</evidence>
<dbReference type="InterPro" id="IPR036010">
    <property type="entry name" value="2Fe-2S_ferredoxin-like_sf"/>
</dbReference>
<dbReference type="Gene3D" id="3.30.365.10">
    <property type="entry name" value="Aldehyde oxidase/xanthine dehydrogenase, molybdopterin binding domain"/>
    <property type="match status" value="4"/>
</dbReference>
<keyword evidence="3" id="KW-0560">Oxidoreductase</keyword>
<dbReference type="Pfam" id="PF01799">
    <property type="entry name" value="Fer2_2"/>
    <property type="match status" value="1"/>
</dbReference>
<reference evidence="7" key="1">
    <citation type="journal article" date="2019" name="Int. J. Syst. Evol. Microbiol.">
        <title>The Global Catalogue of Microorganisms (GCM) 10K type strain sequencing project: providing services to taxonomists for standard genome sequencing and annotation.</title>
        <authorList>
            <consortium name="The Broad Institute Genomics Platform"/>
            <consortium name="The Broad Institute Genome Sequencing Center for Infectious Disease"/>
            <person name="Wu L."/>
            <person name="Ma J."/>
        </authorList>
    </citation>
    <scope>NUCLEOTIDE SEQUENCE [LARGE SCALE GENOMIC DNA]</scope>
    <source>
        <strain evidence="7">KCTC 42964</strain>
    </source>
</reference>
<name>A0ABV7L4S4_9PROT</name>
<dbReference type="SUPFAM" id="SSF47741">
    <property type="entry name" value="CO dehydrogenase ISP C-domain like"/>
    <property type="match status" value="1"/>
</dbReference>
<feature type="domain" description="2Fe-2S ferredoxin-type" evidence="5">
    <location>
        <begin position="23"/>
        <end position="99"/>
    </location>
</feature>
<sequence length="942" mass="97107">MTAPPADLAAAVDNRPGPAGAGGSITFDLNGQPVTVAAPPAERLSQALRERLGARDVKVGCNAGDCGACTVLVDGAAVCACMMPVNQAAGRRVETLSGLARHDAQAQALADAFLQHGAAQCGICTPGMMVAATALLRACPAPDAGAVQEALGGVLCRCTGYRKIIDAVVAAGAGLAEAEAAPQAGPAVGRKLVRVDGAERVAGTAGFGDDVAPPDALALRVLRSPHDHAAFRFGDLEGWAAAQPGVALVLTVADIPGRNAFGVIQGFEDQPVFADGVARFRGEAVAAVVGDPAAIAALDLDSLPVAWEELPALRDPAEAVADGAAPVQAGKPDNILCRGFVQRGDADAALARAAVTVEGRFETGFIEHAYIEPEAGFARRVGDRLELHVCTQAPYMNRDSVAAVMGLPGDAVRIVPTAVGGGFGSKLDLSLHPYLALAAWKLGRPVRGTYSRIESMQSTTKRHPARIDLRIGADADGRLCGLAFDGDFNTGAYASWGPTVANRVPVHASGPYRVDDYRARTRAIHTHRMPSGAFRGFGVPQSAIAQESLFDELADRLGIDRLEFRLRNALRDGEPTVCGQVFDSGVGIADCLEALRPGWAAAREACAEFNAEAERSGSPLRRGVGLASGWYGCGNTSLPNPSTIKAGIRADGRIVLHQGAVDIGQGSNTVISQIFADALGVPVEMVTRVGGDTDATPDAGKTSASRQTFVSGNAAKRAGEALRALLLRHGNVAEDAGIALTDGRLALVDGGTRRALDLAGLPVDADGYVFAAEGVYDPPTVALDGNGQGSPYAQFGYAAHMVQAEVDLGLGTVRLLRIEAAHDVGRAVNPVLVEGQVQGGVAQGIGLALMEEYLPGRTENLHDYLIPTIGDVPPILTHIVEVPDPNGPYGAKGLGEHALIPTAPAVLNAIRDAAGISIRRLPATPDRVLAALQALAAGATQG</sequence>
<dbReference type="InterPro" id="IPR008274">
    <property type="entry name" value="AldOxase/xan_DH_MoCoBD1"/>
</dbReference>
<dbReference type="InterPro" id="IPR016208">
    <property type="entry name" value="Ald_Oxase/xanthine_DH-like"/>
</dbReference>
<dbReference type="RefSeq" id="WP_379904104.1">
    <property type="nucleotide sequence ID" value="NZ_JBHRTR010000034.1"/>
</dbReference>
<dbReference type="Gene3D" id="3.10.20.30">
    <property type="match status" value="1"/>
</dbReference>
<dbReference type="InterPro" id="IPR002888">
    <property type="entry name" value="2Fe-2S-bd"/>
</dbReference>
<dbReference type="InterPro" id="IPR036856">
    <property type="entry name" value="Ald_Oxase/Xan_DH_a/b_sf"/>
</dbReference>
<evidence type="ECO:0000256" key="3">
    <source>
        <dbReference type="ARBA" id="ARBA00023002"/>
    </source>
</evidence>
<dbReference type="Gene3D" id="3.90.1170.50">
    <property type="entry name" value="Aldehyde oxidase/xanthine dehydrogenase, a/b hammerhead"/>
    <property type="match status" value="1"/>
</dbReference>
<dbReference type="Pfam" id="PF01315">
    <property type="entry name" value="Ald_Xan_dh_C"/>
    <property type="match status" value="1"/>
</dbReference>
<dbReference type="SUPFAM" id="SSF54292">
    <property type="entry name" value="2Fe-2S ferredoxin-like"/>
    <property type="match status" value="1"/>
</dbReference>
<dbReference type="EMBL" id="JBHRTR010000034">
    <property type="protein sequence ID" value="MFC3229676.1"/>
    <property type="molecule type" value="Genomic_DNA"/>
</dbReference>
<dbReference type="SUPFAM" id="SSF54665">
    <property type="entry name" value="CO dehydrogenase molybdoprotein N-domain-like"/>
    <property type="match status" value="1"/>
</dbReference>
<organism evidence="6 7">
    <name type="scientific">Marinibaculum pumilum</name>
    <dbReference type="NCBI Taxonomy" id="1766165"/>
    <lineage>
        <taxon>Bacteria</taxon>
        <taxon>Pseudomonadati</taxon>
        <taxon>Pseudomonadota</taxon>
        <taxon>Alphaproteobacteria</taxon>
        <taxon>Rhodospirillales</taxon>
        <taxon>Rhodospirillaceae</taxon>
        <taxon>Marinibaculum</taxon>
    </lineage>
</organism>
<dbReference type="Proteomes" id="UP001595528">
    <property type="component" value="Unassembled WGS sequence"/>
</dbReference>
<dbReference type="InterPro" id="IPR001041">
    <property type="entry name" value="2Fe-2S_ferredoxin-type"/>
</dbReference>
<gene>
    <name evidence="6" type="ORF">ACFOGJ_20675</name>
</gene>
<dbReference type="InterPro" id="IPR037165">
    <property type="entry name" value="AldOxase/xan_DH_Mopterin-bd_sf"/>
</dbReference>
<evidence type="ECO:0000313" key="7">
    <source>
        <dbReference type="Proteomes" id="UP001595528"/>
    </source>
</evidence>
<dbReference type="InterPro" id="IPR006058">
    <property type="entry name" value="2Fe2S_fd_BS"/>
</dbReference>
<dbReference type="PROSITE" id="PS00197">
    <property type="entry name" value="2FE2S_FER_1"/>
    <property type="match status" value="1"/>
</dbReference>
<dbReference type="PROSITE" id="PS51085">
    <property type="entry name" value="2FE2S_FER_2"/>
    <property type="match status" value="1"/>
</dbReference>
<dbReference type="CDD" id="cd00207">
    <property type="entry name" value="fer2"/>
    <property type="match status" value="1"/>
</dbReference>
<proteinExistence type="inferred from homology"/>